<evidence type="ECO:0000256" key="1">
    <source>
        <dbReference type="SAM" id="MobiDB-lite"/>
    </source>
</evidence>
<reference evidence="2 3" key="2">
    <citation type="submission" date="2020-04" db="EMBL/GenBank/DDBJ databases">
        <title>Genome sequencing and assembly of multiple isolates from the Colletotrichum gloeosporioides species complex.</title>
        <authorList>
            <person name="Gan P."/>
            <person name="Shirasu K."/>
        </authorList>
    </citation>
    <scope>NUCLEOTIDE SEQUENCE [LARGE SCALE GENOMIC DNA]</scope>
    <source>
        <strain evidence="2 3">Nara gc5</strain>
    </source>
</reference>
<evidence type="ECO:0000313" key="3">
    <source>
        <dbReference type="Proteomes" id="UP000011096"/>
    </source>
</evidence>
<feature type="compositionally biased region" description="Basic and acidic residues" evidence="1">
    <location>
        <begin position="342"/>
        <end position="352"/>
    </location>
</feature>
<dbReference type="Proteomes" id="UP000011096">
    <property type="component" value="Unassembled WGS sequence"/>
</dbReference>
<accession>A0A7J6IDJ7</accession>
<dbReference type="AlphaFoldDB" id="A0A7J6IDJ7"/>
<dbReference type="InParanoid" id="A0A7J6IDJ7"/>
<dbReference type="GeneID" id="90980694"/>
<evidence type="ECO:0000313" key="2">
    <source>
        <dbReference type="EMBL" id="KAF4474091.1"/>
    </source>
</evidence>
<protein>
    <recommendedName>
        <fullName evidence="4">Gag protein</fullName>
    </recommendedName>
</protein>
<name>A0A7J6IDJ7_COLFN</name>
<keyword evidence="3" id="KW-1185">Reference proteome</keyword>
<comment type="caution">
    <text evidence="2">The sequence shown here is derived from an EMBL/GenBank/DDBJ whole genome shotgun (WGS) entry which is preliminary data.</text>
</comment>
<dbReference type="OrthoDB" id="4851133at2759"/>
<sequence>MTTATIKTIELRSTRDWILWFDQLQSKAKSYDLWKHINPAEHIQAMPGAFQSRLDALMTAPDAPEISDHPSGGGANSAAVILDPDNDAAVARAENLAELSRANRELYRDRQADYTFRIKRYEARMKSIRALQDWIRDTADPELLRHCCTADKNLDEWIYELQKRVGSSDSERKATAKAEYSAVLQLPARKKLATKRDVEDWLTKWERAICEAQASSLPQAREADQWFPDYVDALSNSYIDNWIFSYHTNASDKAKEGTLTVGDVIEKTREFLRTIKNANPRAKSGRGAFGPTILGDADGATTQDSEQEAITPIKRNLGRRAQRDTQGAPRNAGLSRATPMRDGSRKRALAKTETEDEKLCPACLGLHPLSKCWIVFEDLRPERLARHEPTHRLVEDRINNDEELAERIRKLKLSSNMEA</sequence>
<organism evidence="2 3">
    <name type="scientific">Colletotrichum fructicola (strain Nara gc5)</name>
    <name type="common">Anthracnose fungus</name>
    <name type="synonym">Colletotrichum gloeosporioides (strain Nara gc5)</name>
    <dbReference type="NCBI Taxonomy" id="1213859"/>
    <lineage>
        <taxon>Eukaryota</taxon>
        <taxon>Fungi</taxon>
        <taxon>Dikarya</taxon>
        <taxon>Ascomycota</taxon>
        <taxon>Pezizomycotina</taxon>
        <taxon>Sordariomycetes</taxon>
        <taxon>Hypocreomycetidae</taxon>
        <taxon>Glomerellales</taxon>
        <taxon>Glomerellaceae</taxon>
        <taxon>Colletotrichum</taxon>
        <taxon>Colletotrichum gloeosporioides species complex</taxon>
    </lineage>
</organism>
<reference evidence="2 3" key="1">
    <citation type="submission" date="2012-08" db="EMBL/GenBank/DDBJ databases">
        <authorList>
            <person name="Gan P.H.P."/>
            <person name="Ikeda K."/>
            <person name="Irieda H."/>
            <person name="Narusaka M."/>
            <person name="O'Connell R.J."/>
            <person name="Narusaka Y."/>
            <person name="Takano Y."/>
            <person name="Kubo Y."/>
            <person name="Shirasu K."/>
        </authorList>
    </citation>
    <scope>NUCLEOTIDE SEQUENCE [LARGE SCALE GENOMIC DNA]</scope>
    <source>
        <strain evidence="2 3">Nara gc5</strain>
    </source>
</reference>
<feature type="region of interest" description="Disordered" evidence="1">
    <location>
        <begin position="276"/>
        <end position="352"/>
    </location>
</feature>
<dbReference type="EMBL" id="ANPB02000011">
    <property type="protein sequence ID" value="KAF4474091.1"/>
    <property type="molecule type" value="Genomic_DNA"/>
</dbReference>
<dbReference type="RefSeq" id="XP_066006856.1">
    <property type="nucleotide sequence ID" value="XM_066153762.1"/>
</dbReference>
<evidence type="ECO:0008006" key="4">
    <source>
        <dbReference type="Google" id="ProtNLM"/>
    </source>
</evidence>
<gene>
    <name evidence="2" type="ORF">CGGC5_v017109</name>
</gene>
<proteinExistence type="predicted"/>